<evidence type="ECO:0000313" key="3">
    <source>
        <dbReference type="Proteomes" id="UP000484164"/>
    </source>
</evidence>
<dbReference type="Proteomes" id="UP000484164">
    <property type="component" value="Unassembled WGS sequence"/>
</dbReference>
<dbReference type="RefSeq" id="WP_151691435.1">
    <property type="nucleotide sequence ID" value="NZ_BMGX01000002.1"/>
</dbReference>
<dbReference type="OrthoDB" id="594666at2"/>
<dbReference type="EMBL" id="WBVQ01000001">
    <property type="protein sequence ID" value="KAB2816863.1"/>
    <property type="molecule type" value="Genomic_DNA"/>
</dbReference>
<reference evidence="2 3" key="1">
    <citation type="submission" date="2019-10" db="EMBL/GenBank/DDBJ databases">
        <title>Genome sequence of Phaeocystidibacter marisrubri JCM30614 (type strain).</title>
        <authorList>
            <person name="Bowman J.P."/>
        </authorList>
    </citation>
    <scope>NUCLEOTIDE SEQUENCE [LARGE SCALE GENOMIC DNA]</scope>
    <source>
        <strain evidence="2 3">JCM 30614</strain>
    </source>
</reference>
<sequence>MRREDLQVWLADPASIDAQATLALENALKDFPYSAILHQLYLKGLQNQQSYLATAQLKKTSMLTGNRGVLMEWVEGEDDRSPLEVPEAAKSIHKPAVNKPSSKPEPQTVSQPERKPQDENSVSKPPVDVQPNVEKELKAPLPKPVQPASKPAVHAKPTVLGDDLSHLPERVRAIVEKSRKLQSEYGHPHETDPKSEESVAKTEDVEEAVESPIIEDVQDEPTEVADTIALADQRPESEESAAEIVQEEKSSEDVEEPQEEVSAGTPLDLSALGALPPLVDVSSKEEVEESEPVQAEPEERIFARPIVLDDLTGDSQEEDAMEELLSSSVELDFVSWLKQKNQHEDETVADAPAYEFVMLPEEEVETKKPATEQKQEEKHTETRSNKAEERALKMDLIDRFIQEQPKIKPVKHVDHPSKSTSVSKPRIDVSAMGSEVGDDFITETLAQVYRQQGALEKALSAYEILRLKYPEKSSFFANQISELRRQIKKS</sequence>
<evidence type="ECO:0000313" key="2">
    <source>
        <dbReference type="EMBL" id="KAB2816863.1"/>
    </source>
</evidence>
<comment type="caution">
    <text evidence="2">The sequence shown here is derived from an EMBL/GenBank/DDBJ whole genome shotgun (WGS) entry which is preliminary data.</text>
</comment>
<feature type="compositionally biased region" description="Basic and acidic residues" evidence="1">
    <location>
        <begin position="365"/>
        <end position="388"/>
    </location>
</feature>
<protein>
    <recommendedName>
        <fullName evidence="4">Tetratricopeptide repeat protein</fullName>
    </recommendedName>
</protein>
<proteinExistence type="predicted"/>
<feature type="compositionally biased region" description="Basic and acidic residues" evidence="1">
    <location>
        <begin position="163"/>
        <end position="203"/>
    </location>
</feature>
<feature type="region of interest" description="Disordered" evidence="1">
    <location>
        <begin position="92"/>
        <end position="301"/>
    </location>
</feature>
<accession>A0A6L3ZGX0</accession>
<evidence type="ECO:0008006" key="4">
    <source>
        <dbReference type="Google" id="ProtNLM"/>
    </source>
</evidence>
<organism evidence="2 3">
    <name type="scientific">Phaeocystidibacter marisrubri</name>
    <dbReference type="NCBI Taxonomy" id="1577780"/>
    <lineage>
        <taxon>Bacteria</taxon>
        <taxon>Pseudomonadati</taxon>
        <taxon>Bacteroidota</taxon>
        <taxon>Flavobacteriia</taxon>
        <taxon>Flavobacteriales</taxon>
        <taxon>Phaeocystidibacteraceae</taxon>
        <taxon>Phaeocystidibacter</taxon>
    </lineage>
</organism>
<gene>
    <name evidence="2" type="ORF">F8C82_00250</name>
</gene>
<name>A0A6L3ZGX0_9FLAO</name>
<feature type="region of interest" description="Disordered" evidence="1">
    <location>
        <begin position="361"/>
        <end position="388"/>
    </location>
</feature>
<feature type="compositionally biased region" description="Polar residues" evidence="1">
    <location>
        <begin position="99"/>
        <end position="111"/>
    </location>
</feature>
<feature type="region of interest" description="Disordered" evidence="1">
    <location>
        <begin position="407"/>
        <end position="428"/>
    </location>
</feature>
<evidence type="ECO:0000256" key="1">
    <source>
        <dbReference type="SAM" id="MobiDB-lite"/>
    </source>
</evidence>
<dbReference type="AlphaFoldDB" id="A0A6L3ZGX0"/>
<keyword evidence="3" id="KW-1185">Reference proteome</keyword>